<keyword evidence="9" id="KW-1133">Transmembrane helix</keyword>
<proteinExistence type="predicted"/>
<evidence type="ECO:0000313" key="13">
    <source>
        <dbReference type="EMBL" id="RDV00935.1"/>
    </source>
</evidence>
<dbReference type="Gene3D" id="3.30.450.20">
    <property type="entry name" value="PAS domain"/>
    <property type="match status" value="1"/>
</dbReference>
<dbReference type="PROSITE" id="PS50109">
    <property type="entry name" value="HIS_KIN"/>
    <property type="match status" value="1"/>
</dbReference>
<dbReference type="AlphaFoldDB" id="A0A3D8K7R2"/>
<gene>
    <name evidence="13" type="ORF">DWV00_01090</name>
</gene>
<evidence type="ECO:0000256" key="4">
    <source>
        <dbReference type="ARBA" id="ARBA00022553"/>
    </source>
</evidence>
<evidence type="ECO:0000256" key="6">
    <source>
        <dbReference type="ARBA" id="ARBA00022777"/>
    </source>
</evidence>
<dbReference type="Pfam" id="PF17149">
    <property type="entry name" value="CHASE5"/>
    <property type="match status" value="1"/>
</dbReference>
<feature type="coiled-coil region" evidence="8">
    <location>
        <begin position="369"/>
        <end position="396"/>
    </location>
</feature>
<dbReference type="GO" id="GO:0000155">
    <property type="term" value="F:phosphorelay sensor kinase activity"/>
    <property type="evidence" value="ECO:0007669"/>
    <property type="project" value="InterPro"/>
</dbReference>
<dbReference type="PROSITE" id="PS50885">
    <property type="entry name" value="HAMP"/>
    <property type="match status" value="1"/>
</dbReference>
<dbReference type="EMBL" id="QRGA01000001">
    <property type="protein sequence ID" value="RDV00935.1"/>
    <property type="molecule type" value="Genomic_DNA"/>
</dbReference>
<dbReference type="Gene3D" id="3.30.565.10">
    <property type="entry name" value="Histidine kinase-like ATPase, C-terminal domain"/>
    <property type="match status" value="1"/>
</dbReference>
<dbReference type="InterPro" id="IPR050482">
    <property type="entry name" value="Sensor_HK_TwoCompSys"/>
</dbReference>
<keyword evidence="8" id="KW-0175">Coiled coil</keyword>
<dbReference type="NCBIfam" id="TIGR00229">
    <property type="entry name" value="sensory_box"/>
    <property type="match status" value="1"/>
</dbReference>
<keyword evidence="6" id="KW-0418">Kinase</keyword>
<evidence type="ECO:0000259" key="10">
    <source>
        <dbReference type="PROSITE" id="PS50109"/>
    </source>
</evidence>
<dbReference type="Gene3D" id="1.20.5.1930">
    <property type="match status" value="1"/>
</dbReference>
<comment type="subcellular location">
    <subcellularLocation>
        <location evidence="2">Membrane</location>
    </subcellularLocation>
</comment>
<evidence type="ECO:0000259" key="11">
    <source>
        <dbReference type="PROSITE" id="PS50113"/>
    </source>
</evidence>
<feature type="domain" description="Histidine kinase" evidence="10">
    <location>
        <begin position="404"/>
        <end position="593"/>
    </location>
</feature>
<dbReference type="InterPro" id="IPR011712">
    <property type="entry name" value="Sig_transdc_His_kin_sub3_dim/P"/>
</dbReference>
<dbReference type="InterPro" id="IPR035965">
    <property type="entry name" value="PAS-like_dom_sf"/>
</dbReference>
<keyword evidence="4" id="KW-0597">Phosphoprotein</keyword>
<dbReference type="Pfam" id="PF07730">
    <property type="entry name" value="HisKA_3"/>
    <property type="match status" value="1"/>
</dbReference>
<dbReference type="GO" id="GO:0016020">
    <property type="term" value="C:membrane"/>
    <property type="evidence" value="ECO:0007669"/>
    <property type="project" value="UniProtKB-SubCell"/>
</dbReference>
<comment type="caution">
    <text evidence="13">The sequence shown here is derived from an EMBL/GenBank/DDBJ whole genome shotgun (WGS) entry which is preliminary data.</text>
</comment>
<feature type="domain" description="HAMP" evidence="12">
    <location>
        <begin position="142"/>
        <end position="199"/>
    </location>
</feature>
<evidence type="ECO:0000256" key="8">
    <source>
        <dbReference type="SAM" id="Coils"/>
    </source>
</evidence>
<keyword evidence="7" id="KW-0902">Two-component regulatory system</keyword>
<dbReference type="InterPro" id="IPR036890">
    <property type="entry name" value="HATPase_C_sf"/>
</dbReference>
<feature type="coiled-coil region" evidence="8">
    <location>
        <begin position="218"/>
        <end position="261"/>
    </location>
</feature>
<reference evidence="13 14" key="1">
    <citation type="submission" date="2018-08" db="EMBL/GenBank/DDBJ databases">
        <title>Paraburkholderia sp. DHOM06 isolated from forest soil.</title>
        <authorList>
            <person name="Gao Z.-H."/>
            <person name="Qiu L.-H."/>
        </authorList>
    </citation>
    <scope>NUCLEOTIDE SEQUENCE [LARGE SCALE GENOMIC DNA]</scope>
    <source>
        <strain evidence="13 14">DHOM06</strain>
    </source>
</reference>
<dbReference type="Pfam" id="PF02518">
    <property type="entry name" value="HATPase_c"/>
    <property type="match status" value="1"/>
</dbReference>
<dbReference type="PROSITE" id="PS50113">
    <property type="entry name" value="PAC"/>
    <property type="match status" value="1"/>
</dbReference>
<dbReference type="OrthoDB" id="9813412at2"/>
<evidence type="ECO:0000256" key="7">
    <source>
        <dbReference type="ARBA" id="ARBA00023012"/>
    </source>
</evidence>
<organism evidence="13 14">
    <name type="scientific">Trinickia dinghuensis</name>
    <dbReference type="NCBI Taxonomy" id="2291023"/>
    <lineage>
        <taxon>Bacteria</taxon>
        <taxon>Pseudomonadati</taxon>
        <taxon>Pseudomonadota</taxon>
        <taxon>Betaproteobacteria</taxon>
        <taxon>Burkholderiales</taxon>
        <taxon>Burkholderiaceae</taxon>
        <taxon>Trinickia</taxon>
    </lineage>
</organism>
<dbReference type="PANTHER" id="PTHR24421:SF59">
    <property type="entry name" value="OXYGEN SENSOR HISTIDINE KINASE NREB"/>
    <property type="match status" value="1"/>
</dbReference>
<feature type="transmembrane region" description="Helical" evidence="9">
    <location>
        <begin position="118"/>
        <end position="140"/>
    </location>
</feature>
<dbReference type="PANTHER" id="PTHR24421">
    <property type="entry name" value="NITRATE/NITRITE SENSOR PROTEIN NARX-RELATED"/>
    <property type="match status" value="1"/>
</dbReference>
<evidence type="ECO:0000256" key="2">
    <source>
        <dbReference type="ARBA" id="ARBA00004370"/>
    </source>
</evidence>
<dbReference type="CDD" id="cd00130">
    <property type="entry name" value="PAS"/>
    <property type="match status" value="1"/>
</dbReference>
<dbReference type="InterPro" id="IPR003594">
    <property type="entry name" value="HATPase_dom"/>
</dbReference>
<evidence type="ECO:0000256" key="5">
    <source>
        <dbReference type="ARBA" id="ARBA00022679"/>
    </source>
</evidence>
<accession>A0A3D8K7R2</accession>
<keyword evidence="9" id="KW-0472">Membrane</keyword>
<dbReference type="InterPro" id="IPR000014">
    <property type="entry name" value="PAS"/>
</dbReference>
<dbReference type="InterPro" id="IPR033414">
    <property type="entry name" value="Sensor_dom"/>
</dbReference>
<dbReference type="InterPro" id="IPR000700">
    <property type="entry name" value="PAS-assoc_C"/>
</dbReference>
<dbReference type="SMART" id="SM00387">
    <property type="entry name" value="HATPase_c"/>
    <property type="match status" value="1"/>
</dbReference>
<dbReference type="InterPro" id="IPR003660">
    <property type="entry name" value="HAMP_dom"/>
</dbReference>
<feature type="domain" description="PAC" evidence="11">
    <location>
        <begin position="328"/>
        <end position="378"/>
    </location>
</feature>
<evidence type="ECO:0000256" key="9">
    <source>
        <dbReference type="SAM" id="Phobius"/>
    </source>
</evidence>
<keyword evidence="5" id="KW-0808">Transferase</keyword>
<protein>
    <recommendedName>
        <fullName evidence="3">histidine kinase</fullName>
        <ecNumber evidence="3">2.7.13.3</ecNumber>
    </recommendedName>
</protein>
<evidence type="ECO:0000259" key="12">
    <source>
        <dbReference type="PROSITE" id="PS50885"/>
    </source>
</evidence>
<dbReference type="Pfam" id="PF13426">
    <property type="entry name" value="PAS_9"/>
    <property type="match status" value="1"/>
</dbReference>
<dbReference type="SUPFAM" id="SSF55874">
    <property type="entry name" value="ATPase domain of HSP90 chaperone/DNA topoisomerase II/histidine kinase"/>
    <property type="match status" value="1"/>
</dbReference>
<name>A0A3D8K7R2_9BURK</name>
<dbReference type="GO" id="GO:0046983">
    <property type="term" value="F:protein dimerization activity"/>
    <property type="evidence" value="ECO:0007669"/>
    <property type="project" value="InterPro"/>
</dbReference>
<dbReference type="SUPFAM" id="SSF55785">
    <property type="entry name" value="PYP-like sensor domain (PAS domain)"/>
    <property type="match status" value="1"/>
</dbReference>
<keyword evidence="9" id="KW-0812">Transmembrane</keyword>
<sequence length="604" mass="67616">MQLYREYRHGVARVQDQLAEVDRIYRGSLAEALWRLDQAQVTLELEGMLRLSDISAVQVRESGGDPLVVSAGHPAGGAAVISRDFPIMREVQGAQRMIGTLHVEATLSDLYRSLANTAALILVNQATNTFLVALFITWLLNRIVTRHLAAIARAVAGYDHRDLPMPLILDRRERPVPDELDRVVSAINAMAARVYRAYLDERYASAERQARHAAEAARDELELRVTRRTEQLARANDELREQIAERERAQARLALNEARLREIVEVSPIPLSIGSLAEPRMLYANEQWRELFGVAESELPHISLDEFYVEQDGRRKLLERIALGGRVTDTEVPVRRRDGAPFWATITARLAAFQDEPAIYVGFHDVTERKRIEQELLESREQLRLLSAHMEAIREEERKRIALEIHDELGQLLTALKMDVSLLKMSLGGQPELLKKVIAMRDLVEQTMLMVRNVANHLRPAALNFGLVSALEWLTEDFGKRTGIVCRLVLNADEPDLTDAHATALFRVVQESTTNIARHARATRVHVTMMHDESGLVLNVSDNGCGFDPAACKRGSYGLLGMSERARLIGASLQIDSAIGSGTVVSISIPVENGREDDQDSDRG</sequence>
<dbReference type="SMART" id="SM00091">
    <property type="entry name" value="PAS"/>
    <property type="match status" value="1"/>
</dbReference>
<dbReference type="CDD" id="cd16917">
    <property type="entry name" value="HATPase_UhpB-NarQ-NarX-like"/>
    <property type="match status" value="1"/>
</dbReference>
<evidence type="ECO:0000256" key="3">
    <source>
        <dbReference type="ARBA" id="ARBA00012438"/>
    </source>
</evidence>
<evidence type="ECO:0000256" key="1">
    <source>
        <dbReference type="ARBA" id="ARBA00000085"/>
    </source>
</evidence>
<evidence type="ECO:0000313" key="14">
    <source>
        <dbReference type="Proteomes" id="UP000256838"/>
    </source>
</evidence>
<dbReference type="EC" id="2.7.13.3" evidence="3"/>
<comment type="catalytic activity">
    <reaction evidence="1">
        <text>ATP + protein L-histidine = ADP + protein N-phospho-L-histidine.</text>
        <dbReference type="EC" id="2.7.13.3"/>
    </reaction>
</comment>
<dbReference type="InterPro" id="IPR005467">
    <property type="entry name" value="His_kinase_dom"/>
</dbReference>
<keyword evidence="14" id="KW-1185">Reference proteome</keyword>
<dbReference type="Proteomes" id="UP000256838">
    <property type="component" value="Unassembled WGS sequence"/>
</dbReference>